<dbReference type="PANTHER" id="PTHR37173">
    <property type="entry name" value="HYDROXYPROLINE-RICH GLYCOPROTEIN FAMILY PROTEIN"/>
    <property type="match status" value="1"/>
</dbReference>
<proteinExistence type="predicted"/>
<organism evidence="1 2">
    <name type="scientific">Olea europaea subsp. europaea</name>
    <dbReference type="NCBI Taxonomy" id="158383"/>
    <lineage>
        <taxon>Eukaryota</taxon>
        <taxon>Viridiplantae</taxon>
        <taxon>Streptophyta</taxon>
        <taxon>Embryophyta</taxon>
        <taxon>Tracheophyta</taxon>
        <taxon>Spermatophyta</taxon>
        <taxon>Magnoliopsida</taxon>
        <taxon>eudicotyledons</taxon>
        <taxon>Gunneridae</taxon>
        <taxon>Pentapetalae</taxon>
        <taxon>asterids</taxon>
        <taxon>lamiids</taxon>
        <taxon>Lamiales</taxon>
        <taxon>Oleaceae</taxon>
        <taxon>Oleeae</taxon>
        <taxon>Olea</taxon>
    </lineage>
</organism>
<accession>A0A8S0PG78</accession>
<dbReference type="Gramene" id="OE9A121147T3">
    <property type="protein sequence ID" value="OE9A121147C3"/>
    <property type="gene ID" value="OE9A121147"/>
</dbReference>
<comment type="caution">
    <text evidence="1">The sequence shown here is derived from an EMBL/GenBank/DDBJ whole genome shotgun (WGS) entry which is preliminary data.</text>
</comment>
<dbReference type="AlphaFoldDB" id="A0A8S0PG78"/>
<dbReference type="PANTHER" id="PTHR37173:SF1">
    <property type="entry name" value="PROLINE-RICH FAMILY PROTEIN"/>
    <property type="match status" value="1"/>
</dbReference>
<protein>
    <submittedName>
        <fullName evidence="1">Uncharacterized protein</fullName>
    </submittedName>
</protein>
<keyword evidence="2" id="KW-1185">Reference proteome</keyword>
<evidence type="ECO:0000313" key="2">
    <source>
        <dbReference type="Proteomes" id="UP000594638"/>
    </source>
</evidence>
<name>A0A8S0PG78_OLEEU</name>
<dbReference type="OrthoDB" id="1735564at2759"/>
<reference evidence="1 2" key="1">
    <citation type="submission" date="2019-12" db="EMBL/GenBank/DDBJ databases">
        <authorList>
            <person name="Alioto T."/>
            <person name="Alioto T."/>
            <person name="Gomez Garrido J."/>
        </authorList>
    </citation>
    <scope>NUCLEOTIDE SEQUENCE [LARGE SCALE GENOMIC DNA]</scope>
</reference>
<dbReference type="EMBL" id="CACTIH010000074">
    <property type="protein sequence ID" value="CAA2950086.1"/>
    <property type="molecule type" value="Genomic_DNA"/>
</dbReference>
<sequence>MLMISFCFSCRDRSRNDTLAVVRDRKVKASDSASLYTLCRSWLRNGIPEEIQPLYLDTVKSLPRPFPIKKRKMRMRDLLSIYLQRSSCKDMSSILREFGHD</sequence>
<dbReference type="Proteomes" id="UP000594638">
    <property type="component" value="Unassembled WGS sequence"/>
</dbReference>
<gene>
    <name evidence="1" type="ORF">OLEA9_A121147</name>
</gene>
<evidence type="ECO:0000313" key="1">
    <source>
        <dbReference type="EMBL" id="CAA2950086.1"/>
    </source>
</evidence>